<accession>A0A6A5WGQ0</accession>
<feature type="signal peptide" evidence="1">
    <location>
        <begin position="1"/>
        <end position="19"/>
    </location>
</feature>
<dbReference type="EMBL" id="ML977590">
    <property type="protein sequence ID" value="KAF2000238.1"/>
    <property type="molecule type" value="Genomic_DNA"/>
</dbReference>
<proteinExistence type="predicted"/>
<sequence>MYRPSILLAAAAVLTSAQASPFHDIVGRSSNALTVRDLESTSCVNFVVGANSIPLGQVCVTIAAGIVTIKYPTLTGGKVYSDLHAIIKATAITETVAGQWPLTKANTKCTTTSGGADGTCTIAVDDAWRVCGKTLYLGAHATFGLPGTSGDGGWGSVGGSCIVAGARGNCPKAFSLITECKCPFVTTYAPYSTQIEYVVTKTIYETSTTTCTAEKAPETATSTCAVAFLATQTVDGGVATPAGFTCSTPEPAPPPACT</sequence>
<dbReference type="Proteomes" id="UP000799779">
    <property type="component" value="Unassembled WGS sequence"/>
</dbReference>
<name>A0A6A5WGQ0_9PLEO</name>
<keyword evidence="3" id="KW-1185">Reference proteome</keyword>
<evidence type="ECO:0000256" key="1">
    <source>
        <dbReference type="SAM" id="SignalP"/>
    </source>
</evidence>
<gene>
    <name evidence="2" type="ORF">P154DRAFT_599205</name>
</gene>
<feature type="chain" id="PRO_5025584683" evidence="1">
    <location>
        <begin position="20"/>
        <end position="258"/>
    </location>
</feature>
<dbReference type="OrthoDB" id="3789670at2759"/>
<reference evidence="2" key="1">
    <citation type="journal article" date="2020" name="Stud. Mycol.">
        <title>101 Dothideomycetes genomes: a test case for predicting lifestyles and emergence of pathogens.</title>
        <authorList>
            <person name="Haridas S."/>
            <person name="Albert R."/>
            <person name="Binder M."/>
            <person name="Bloem J."/>
            <person name="Labutti K."/>
            <person name="Salamov A."/>
            <person name="Andreopoulos B."/>
            <person name="Baker S."/>
            <person name="Barry K."/>
            <person name="Bills G."/>
            <person name="Bluhm B."/>
            <person name="Cannon C."/>
            <person name="Castanera R."/>
            <person name="Culley D."/>
            <person name="Daum C."/>
            <person name="Ezra D."/>
            <person name="Gonzalez J."/>
            <person name="Henrissat B."/>
            <person name="Kuo A."/>
            <person name="Liang C."/>
            <person name="Lipzen A."/>
            <person name="Lutzoni F."/>
            <person name="Magnuson J."/>
            <person name="Mondo S."/>
            <person name="Nolan M."/>
            <person name="Ohm R."/>
            <person name="Pangilinan J."/>
            <person name="Park H.-J."/>
            <person name="Ramirez L."/>
            <person name="Alfaro M."/>
            <person name="Sun H."/>
            <person name="Tritt A."/>
            <person name="Yoshinaga Y."/>
            <person name="Zwiers L.-H."/>
            <person name="Turgeon B."/>
            <person name="Goodwin S."/>
            <person name="Spatafora J."/>
            <person name="Crous P."/>
            <person name="Grigoriev I."/>
        </authorList>
    </citation>
    <scope>NUCLEOTIDE SEQUENCE</scope>
    <source>
        <strain evidence="2">CBS 123094</strain>
    </source>
</reference>
<protein>
    <submittedName>
        <fullName evidence="2">Uncharacterized protein</fullName>
    </submittedName>
</protein>
<evidence type="ECO:0000313" key="2">
    <source>
        <dbReference type="EMBL" id="KAF2000238.1"/>
    </source>
</evidence>
<dbReference type="AlphaFoldDB" id="A0A6A5WGQ0"/>
<organism evidence="2 3">
    <name type="scientific">Amniculicola lignicola CBS 123094</name>
    <dbReference type="NCBI Taxonomy" id="1392246"/>
    <lineage>
        <taxon>Eukaryota</taxon>
        <taxon>Fungi</taxon>
        <taxon>Dikarya</taxon>
        <taxon>Ascomycota</taxon>
        <taxon>Pezizomycotina</taxon>
        <taxon>Dothideomycetes</taxon>
        <taxon>Pleosporomycetidae</taxon>
        <taxon>Pleosporales</taxon>
        <taxon>Amniculicolaceae</taxon>
        <taxon>Amniculicola</taxon>
    </lineage>
</organism>
<keyword evidence="1" id="KW-0732">Signal</keyword>
<evidence type="ECO:0000313" key="3">
    <source>
        <dbReference type="Proteomes" id="UP000799779"/>
    </source>
</evidence>